<feature type="compositionally biased region" description="Basic and acidic residues" evidence="1">
    <location>
        <begin position="70"/>
        <end position="81"/>
    </location>
</feature>
<feature type="signal peptide" evidence="2">
    <location>
        <begin position="1"/>
        <end position="22"/>
    </location>
</feature>
<keyword evidence="3" id="KW-1185">Reference proteome</keyword>
<feature type="compositionally biased region" description="Acidic residues" evidence="1">
    <location>
        <begin position="43"/>
        <end position="61"/>
    </location>
</feature>
<reference evidence="4" key="1">
    <citation type="submission" date="2025-08" db="UniProtKB">
        <authorList>
            <consortium name="RefSeq"/>
        </authorList>
    </citation>
    <scope>IDENTIFICATION</scope>
</reference>
<dbReference type="Proteomes" id="UP001652625">
    <property type="component" value="Chromosome 12"/>
</dbReference>
<feature type="chain" id="PRO_5046139948" evidence="2">
    <location>
        <begin position="23"/>
        <end position="510"/>
    </location>
</feature>
<evidence type="ECO:0000256" key="2">
    <source>
        <dbReference type="SAM" id="SignalP"/>
    </source>
</evidence>
<dbReference type="GeneID" id="101239391"/>
<evidence type="ECO:0000313" key="4">
    <source>
        <dbReference type="RefSeq" id="XP_065670483.1"/>
    </source>
</evidence>
<evidence type="ECO:0000256" key="1">
    <source>
        <dbReference type="SAM" id="MobiDB-lite"/>
    </source>
</evidence>
<feature type="region of interest" description="Disordered" evidence="1">
    <location>
        <begin position="32"/>
        <end position="81"/>
    </location>
</feature>
<evidence type="ECO:0000313" key="3">
    <source>
        <dbReference type="Proteomes" id="UP001652625"/>
    </source>
</evidence>
<dbReference type="RefSeq" id="XP_065670483.1">
    <property type="nucleotide sequence ID" value="XM_065814411.1"/>
</dbReference>
<name>A0ABM4D835_HYDVU</name>
<keyword evidence="2" id="KW-0732">Signal</keyword>
<protein>
    <submittedName>
        <fullName evidence="4">Uncharacterized protein LOC101239391 isoform X3</fullName>
    </submittedName>
</protein>
<proteinExistence type="predicted"/>
<accession>A0ABM4D835</accession>
<sequence>MTFVKNLLLFLLLLGVTNKVFSAPLNEQSENLRNEDQLNIAEDKEDSTEEDSAEESGDVDTEGSGVVAELSKEKGMKNDADEGSAIEKKFKPISDKVDKQVIKPATSIAIEAVAKPAIKPKTKLARESRERKFKKRIEGIDILENTDAALNSKIKTERPVCRSCKKKKRCDDDDDDEGCKEEHEHHDCHDEKCCHCERNHDLDEDEHHHHGHHHGFIHEWGDEEDGEHHGEEGRGDDCCDHLHCHKDCDDDCDGHCREGENHHEECGGHCHEGDGGNGYGWCRDVIQTSKSGKFEKVVQRFCVPLGYQGGYGGYPYFYGYPGVGLGLYGWGWPWIKNKVPGSVGVKAPVKKPAKKEVNKEVNKTIKKVNKDTAATKRQTVHVGYGYASGDNYRLGYQEGGMGGLSSNTFDDDQHNNDFNHKKSTVQKRRGFGMGMGMGSFDSRMEPQQHTPYGHPVTHPGFTTMGFPGHALASVDVRNKIRRSKRQVYEKPVFYTQDYLMPNIFHPTFEY</sequence>
<organism evidence="3 4">
    <name type="scientific">Hydra vulgaris</name>
    <name type="common">Hydra</name>
    <name type="synonym">Hydra attenuata</name>
    <dbReference type="NCBI Taxonomy" id="6087"/>
    <lineage>
        <taxon>Eukaryota</taxon>
        <taxon>Metazoa</taxon>
        <taxon>Cnidaria</taxon>
        <taxon>Hydrozoa</taxon>
        <taxon>Hydroidolina</taxon>
        <taxon>Anthoathecata</taxon>
        <taxon>Aplanulata</taxon>
        <taxon>Hydridae</taxon>
        <taxon>Hydra</taxon>
    </lineage>
</organism>
<gene>
    <name evidence="4" type="primary">LOC101239391</name>
</gene>